<sequence length="274" mass="29217">MNKNIKKYLIVLLVSFFAASVFTMYGAEGVFAADDVELRGDSSGLVLVPEGGKLFDLGRMNPGDAITRTLKITNNYSRPFTLYMRAERIGDEPTGADLLKQLRLTISYQGEVIYRGPATGANSESSGGIGDISSNISLGRFASSESRNLIATIELPGPETGNEFQNATAEVRWIFTAETSGGGGGGGGGKKEEPIEEPPVEVEEEPVPEGEPIPPEIEIPEEAPQEAAPIEIPIEEVPMGAPAMPKTGEELPYIYYIAGIVAIVAGASLTIRRK</sequence>
<reference evidence="3" key="1">
    <citation type="journal article" date="2016" name="Genome Announc.">
        <title>Draft Genome Sequence of the Syntrophic Lactate-Degrading Bacterium Tepidanaerobacter syntrophicus JLT.</title>
        <authorList>
            <person name="Matsuura N."/>
            <person name="Ohashi A."/>
            <person name="Tourlousse D.M."/>
            <person name="Sekiguchi Y."/>
        </authorList>
    </citation>
    <scope>NUCLEOTIDE SEQUENCE [LARGE SCALE GENOMIC DNA]</scope>
    <source>
        <strain evidence="3">JL</strain>
    </source>
</reference>
<feature type="region of interest" description="Disordered" evidence="1">
    <location>
        <begin position="179"/>
        <end position="224"/>
    </location>
</feature>
<dbReference type="RefSeq" id="WP_059032931.1">
    <property type="nucleotide sequence ID" value="NZ_BSDN01000001.1"/>
</dbReference>
<feature type="transmembrane region" description="Helical" evidence="2">
    <location>
        <begin position="253"/>
        <end position="271"/>
    </location>
</feature>
<evidence type="ECO:0000313" key="3">
    <source>
        <dbReference type="EMBL" id="GAQ25514.1"/>
    </source>
</evidence>
<dbReference type="NCBIfam" id="TIGR01167">
    <property type="entry name" value="LPXTG_anchor"/>
    <property type="match status" value="1"/>
</dbReference>
<accession>A0A0U9HFQ2</accession>
<evidence type="ECO:0000313" key="4">
    <source>
        <dbReference type="Proteomes" id="UP000062160"/>
    </source>
</evidence>
<evidence type="ECO:0000256" key="2">
    <source>
        <dbReference type="SAM" id="Phobius"/>
    </source>
</evidence>
<dbReference type="AlphaFoldDB" id="A0A0U9HFQ2"/>
<keyword evidence="2" id="KW-0812">Transmembrane</keyword>
<dbReference type="Proteomes" id="UP000062160">
    <property type="component" value="Unassembled WGS sequence"/>
</dbReference>
<keyword evidence="2" id="KW-1133">Transmembrane helix</keyword>
<evidence type="ECO:0000256" key="1">
    <source>
        <dbReference type="SAM" id="MobiDB-lite"/>
    </source>
</evidence>
<name>A0A0U9HFQ2_9FIRM</name>
<gene>
    <name evidence="3" type="ORF">TSYNT_841</name>
</gene>
<proteinExistence type="predicted"/>
<organism evidence="3">
    <name type="scientific">Tepidanaerobacter syntrophicus</name>
    <dbReference type="NCBI Taxonomy" id="224999"/>
    <lineage>
        <taxon>Bacteria</taxon>
        <taxon>Bacillati</taxon>
        <taxon>Bacillota</taxon>
        <taxon>Clostridia</taxon>
        <taxon>Thermosediminibacterales</taxon>
        <taxon>Tepidanaerobacteraceae</taxon>
        <taxon>Tepidanaerobacter</taxon>
    </lineage>
</organism>
<dbReference type="OrthoDB" id="1938442at2"/>
<dbReference type="STRING" id="224999.GCA_001485475_01544"/>
<dbReference type="EMBL" id="DF977002">
    <property type="protein sequence ID" value="GAQ25514.1"/>
    <property type="molecule type" value="Genomic_DNA"/>
</dbReference>
<feature type="compositionally biased region" description="Acidic residues" evidence="1">
    <location>
        <begin position="194"/>
        <end position="208"/>
    </location>
</feature>
<protein>
    <submittedName>
        <fullName evidence="3">LPXTG-motif cell wall anchor domain-containing protein</fullName>
    </submittedName>
</protein>
<keyword evidence="2" id="KW-0472">Membrane</keyword>
<keyword evidence="4" id="KW-1185">Reference proteome</keyword>